<feature type="transmembrane region" description="Helical" evidence="1">
    <location>
        <begin position="20"/>
        <end position="44"/>
    </location>
</feature>
<feature type="transmembrane region" description="Helical" evidence="1">
    <location>
        <begin position="426"/>
        <end position="442"/>
    </location>
</feature>
<accession>A0ABU1G4N9</accession>
<comment type="caution">
    <text evidence="2">The sequence shown here is derived from an EMBL/GenBank/DDBJ whole genome shotgun (WGS) entry which is preliminary data.</text>
</comment>
<evidence type="ECO:0000313" key="3">
    <source>
        <dbReference type="Proteomes" id="UP001264519"/>
    </source>
</evidence>
<feature type="transmembrane region" description="Helical" evidence="1">
    <location>
        <begin position="485"/>
        <end position="503"/>
    </location>
</feature>
<dbReference type="RefSeq" id="WP_309652987.1">
    <property type="nucleotide sequence ID" value="NZ_JARWAK010000009.1"/>
</dbReference>
<sequence length="521" mass="56765">MARTAEPRRGPGLRRAMGGVHAWSGLIAAWLVFAIFLTGTVSFFKDTLSLWMQPELPRATSPLEAPELVARWVALLEARAPEAASWTISLPSEREPVSTALWRGAEGIERLAVDPEDMSPVTARATRGGDFFYRFHFQLHYLPVIAARWLVGAAAMLMLIALISGVILHKKILRDFFTFRGGKGPRSWLDAHNAFSVLGLPFHLMITYTGLVTLMTLYMPWGLEAAFPEPETRRQAVSELHDFPRVGRAAGVAAPLVEVAGLVADAERDWGRGGVARVRIEHAGDAAARVILWRAPGGRLNDQGPRRVFDGVTGRRQDTGEAPGADALTHGVMVGLHAGRFADWSLRWLYAGLGLAGCGMIATGLVLWTAKRRLKPRPPGGLAWVERLNVAILAGLPVAMAAYLWANRLLPVGLPGRADWEVHAVFLVWLAMLVHASLRPVARAWREQLWLGSLLLALVPPLNALTTEHGPLASLLDGDGQRLGVDLSCWALAALLAAIARRLPASRLATHRRARKKAIAS</sequence>
<dbReference type="Proteomes" id="UP001264519">
    <property type="component" value="Unassembled WGS sequence"/>
</dbReference>
<organism evidence="2 3">
    <name type="scientific">Halomonas koreensis</name>
    <dbReference type="NCBI Taxonomy" id="245385"/>
    <lineage>
        <taxon>Bacteria</taxon>
        <taxon>Pseudomonadati</taxon>
        <taxon>Pseudomonadota</taxon>
        <taxon>Gammaproteobacteria</taxon>
        <taxon>Oceanospirillales</taxon>
        <taxon>Halomonadaceae</taxon>
        <taxon>Halomonas</taxon>
    </lineage>
</organism>
<feature type="transmembrane region" description="Helical" evidence="1">
    <location>
        <begin position="388"/>
        <end position="406"/>
    </location>
</feature>
<keyword evidence="1" id="KW-1133">Transmembrane helix</keyword>
<keyword evidence="1" id="KW-0472">Membrane</keyword>
<gene>
    <name evidence="2" type="ORF">QC818_11395</name>
</gene>
<dbReference type="PANTHER" id="PTHR34219:SF4">
    <property type="entry name" value="PEPSY DOMAIN-CONTAINING PROTEIN"/>
    <property type="match status" value="1"/>
</dbReference>
<protein>
    <submittedName>
        <fullName evidence="2">PepSY-associated TM helix domain-containing protein</fullName>
    </submittedName>
</protein>
<name>A0ABU1G4N9_9GAMM</name>
<dbReference type="Pfam" id="PF03929">
    <property type="entry name" value="PepSY_TM"/>
    <property type="match status" value="1"/>
</dbReference>
<evidence type="ECO:0000313" key="2">
    <source>
        <dbReference type="EMBL" id="MDR5867394.1"/>
    </source>
</evidence>
<dbReference type="InterPro" id="IPR005625">
    <property type="entry name" value="PepSY-ass_TM"/>
</dbReference>
<feature type="transmembrane region" description="Helical" evidence="1">
    <location>
        <begin position="449"/>
        <end position="465"/>
    </location>
</feature>
<dbReference type="PANTHER" id="PTHR34219">
    <property type="entry name" value="IRON-REGULATED INNER MEMBRANE PROTEIN-RELATED"/>
    <property type="match status" value="1"/>
</dbReference>
<proteinExistence type="predicted"/>
<feature type="transmembrane region" description="Helical" evidence="1">
    <location>
        <begin position="194"/>
        <end position="219"/>
    </location>
</feature>
<evidence type="ECO:0000256" key="1">
    <source>
        <dbReference type="SAM" id="Phobius"/>
    </source>
</evidence>
<feature type="transmembrane region" description="Helical" evidence="1">
    <location>
        <begin position="348"/>
        <end position="368"/>
    </location>
</feature>
<feature type="transmembrane region" description="Helical" evidence="1">
    <location>
        <begin position="149"/>
        <end position="173"/>
    </location>
</feature>
<keyword evidence="1" id="KW-0812">Transmembrane</keyword>
<dbReference type="EMBL" id="JARWAK010000009">
    <property type="protein sequence ID" value="MDR5867394.1"/>
    <property type="molecule type" value="Genomic_DNA"/>
</dbReference>
<reference evidence="2 3" key="1">
    <citation type="submission" date="2023-04" db="EMBL/GenBank/DDBJ databases">
        <title>A long-awaited taxogenomic arrangement of the family Halomonadaceae.</title>
        <authorList>
            <person name="De La Haba R."/>
            <person name="Chuvochina M."/>
            <person name="Wittouck S."/>
            <person name="Arahal D.R."/>
            <person name="Sanchez-Porro C."/>
            <person name="Hugenholtz P."/>
            <person name="Ventosa A."/>
        </authorList>
    </citation>
    <scope>NUCLEOTIDE SEQUENCE [LARGE SCALE GENOMIC DNA]</scope>
    <source>
        <strain evidence="2 3">DSM 23530</strain>
    </source>
</reference>
<keyword evidence="3" id="KW-1185">Reference proteome</keyword>